<accession>A0A0U5AXD0</accession>
<reference evidence="11" key="2">
    <citation type="journal article" date="2016" name="Int. J. Syst. Evol. Microbiol.">
        <title>Caldimicrobium thiodismutans sp. nov., a sulfur-disproportionating bacterium isolated from a hot spring.</title>
        <authorList>
            <person name="Kojima H."/>
            <person name="Umezawa K."/>
            <person name="Fukui M."/>
        </authorList>
    </citation>
    <scope>NUCLEOTIDE SEQUENCE [LARGE SCALE GENOMIC DNA]</scope>
    <source>
        <strain evidence="11">TF1</strain>
    </source>
</reference>
<dbReference type="GO" id="GO:0008137">
    <property type="term" value="F:NADH dehydrogenase (ubiquinone) activity"/>
    <property type="evidence" value="ECO:0007669"/>
    <property type="project" value="InterPro"/>
</dbReference>
<feature type="transmembrane region" description="Helical" evidence="8">
    <location>
        <begin position="29"/>
        <end position="49"/>
    </location>
</feature>
<dbReference type="NCBIfam" id="NF009310">
    <property type="entry name" value="PRK12668.1"/>
    <property type="match status" value="1"/>
</dbReference>
<dbReference type="Proteomes" id="UP000068196">
    <property type="component" value="Chromosome"/>
</dbReference>
<gene>
    <name evidence="10" type="ORF">THC_0909</name>
</gene>
<feature type="transmembrane region" description="Helical" evidence="8">
    <location>
        <begin position="450"/>
        <end position="470"/>
    </location>
</feature>
<feature type="transmembrane region" description="Helical" evidence="8">
    <location>
        <begin position="335"/>
        <end position="356"/>
    </location>
</feature>
<dbReference type="PRINTS" id="PR01437">
    <property type="entry name" value="NUOXDRDTASE4"/>
</dbReference>
<feature type="transmembrane region" description="Helical" evidence="8">
    <location>
        <begin position="239"/>
        <end position="259"/>
    </location>
</feature>
<dbReference type="AlphaFoldDB" id="A0A0U5AXD0"/>
<evidence type="ECO:0000256" key="7">
    <source>
        <dbReference type="RuleBase" id="RU000320"/>
    </source>
</evidence>
<feature type="transmembrane region" description="Helical" evidence="8">
    <location>
        <begin position="266"/>
        <end position="289"/>
    </location>
</feature>
<evidence type="ECO:0000256" key="5">
    <source>
        <dbReference type="ARBA" id="ARBA00023002"/>
    </source>
</evidence>
<keyword evidence="3 7" id="KW-0812">Transmembrane</keyword>
<reference evidence="10 11" key="1">
    <citation type="journal article" date="2016" name="Int. J. Syst. Evol. Microbiol.">
        <title>Caldimicrobium thiodismutans sp. nov., a sulfur-disproportionating bacterium isolated from a hot spring, and emended description of the genus Caldimicrobium.</title>
        <authorList>
            <person name="Kojima H."/>
            <person name="Umezawa K."/>
            <person name="Fukui M."/>
        </authorList>
    </citation>
    <scope>NUCLEOTIDE SEQUENCE [LARGE SCALE GENOMIC DNA]</scope>
    <source>
        <strain evidence="10 11">TF1</strain>
    </source>
</reference>
<keyword evidence="6 8" id="KW-0472">Membrane</keyword>
<feature type="transmembrane region" description="Helical" evidence="8">
    <location>
        <begin position="179"/>
        <end position="201"/>
    </location>
</feature>
<dbReference type="InterPro" id="IPR001750">
    <property type="entry name" value="ND/Mrp_TM"/>
</dbReference>
<proteinExistence type="predicted"/>
<keyword evidence="4 8" id="KW-1133">Transmembrane helix</keyword>
<evidence type="ECO:0000256" key="6">
    <source>
        <dbReference type="ARBA" id="ARBA00023136"/>
    </source>
</evidence>
<feature type="transmembrane region" description="Helical" evidence="8">
    <location>
        <begin position="94"/>
        <end position="111"/>
    </location>
</feature>
<dbReference type="PATRIC" id="fig|1653476.3.peg.943"/>
<dbReference type="InterPro" id="IPR052175">
    <property type="entry name" value="ComplexI-like_HydComp"/>
</dbReference>
<keyword evidence="11" id="KW-1185">Reference proteome</keyword>
<dbReference type="OrthoDB" id="9811798at2"/>
<dbReference type="InterPro" id="IPR003918">
    <property type="entry name" value="NADH_UbQ_OxRdtase"/>
</dbReference>
<dbReference type="PANTHER" id="PTHR42682:SF4">
    <property type="entry name" value="NADH-UBIQUINONE_PLASTOQUINONE"/>
    <property type="match status" value="1"/>
</dbReference>
<feature type="transmembrane region" description="Helical" evidence="8">
    <location>
        <begin position="6"/>
        <end position="22"/>
    </location>
</feature>
<feature type="transmembrane region" description="Helical" evidence="8">
    <location>
        <begin position="146"/>
        <end position="167"/>
    </location>
</feature>
<keyword evidence="5" id="KW-0560">Oxidoreductase</keyword>
<keyword evidence="2" id="KW-1003">Cell membrane</keyword>
<feature type="transmembrane region" description="Helical" evidence="8">
    <location>
        <begin position="301"/>
        <end position="323"/>
    </location>
</feature>
<comment type="subcellular location">
    <subcellularLocation>
        <location evidence="1">Cell membrane</location>
        <topology evidence="1">Multi-pass membrane protein</topology>
    </subcellularLocation>
    <subcellularLocation>
        <location evidence="7">Membrane</location>
        <topology evidence="7">Multi-pass membrane protein</topology>
    </subcellularLocation>
</comment>
<dbReference type="GO" id="GO:0005886">
    <property type="term" value="C:plasma membrane"/>
    <property type="evidence" value="ECO:0007669"/>
    <property type="project" value="UniProtKB-SubCell"/>
</dbReference>
<feature type="transmembrane region" description="Helical" evidence="8">
    <location>
        <begin position="69"/>
        <end position="87"/>
    </location>
</feature>
<feature type="transmembrane region" description="Helical" evidence="8">
    <location>
        <begin position="416"/>
        <end position="438"/>
    </location>
</feature>
<dbReference type="GO" id="GO:0016491">
    <property type="term" value="F:oxidoreductase activity"/>
    <property type="evidence" value="ECO:0007669"/>
    <property type="project" value="UniProtKB-KW"/>
</dbReference>
<evidence type="ECO:0000256" key="4">
    <source>
        <dbReference type="ARBA" id="ARBA00022989"/>
    </source>
</evidence>
<evidence type="ECO:0000259" key="9">
    <source>
        <dbReference type="Pfam" id="PF00361"/>
    </source>
</evidence>
<protein>
    <submittedName>
        <fullName evidence="10">Monovalent cation/H+ antiporter subunit D</fullName>
    </submittedName>
</protein>
<organism evidence="10 11">
    <name type="scientific">Caldimicrobium thiodismutans</name>
    <dbReference type="NCBI Taxonomy" id="1653476"/>
    <lineage>
        <taxon>Bacteria</taxon>
        <taxon>Pseudomonadati</taxon>
        <taxon>Thermodesulfobacteriota</taxon>
        <taxon>Thermodesulfobacteria</taxon>
        <taxon>Thermodesulfobacteriales</taxon>
        <taxon>Thermodesulfobacteriaceae</taxon>
        <taxon>Caldimicrobium</taxon>
    </lineage>
</organism>
<dbReference type="KEGG" id="cthi:THC_0909"/>
<feature type="domain" description="NADH:quinone oxidoreductase/Mrp antiporter transmembrane" evidence="9">
    <location>
        <begin position="110"/>
        <end position="373"/>
    </location>
</feature>
<feature type="transmembrane region" description="Helical" evidence="8">
    <location>
        <begin position="376"/>
        <end position="395"/>
    </location>
</feature>
<dbReference type="PANTHER" id="PTHR42682">
    <property type="entry name" value="HYDROGENASE-4 COMPONENT F"/>
    <property type="match status" value="1"/>
</dbReference>
<dbReference type="STRING" id="1653476.THC_0909"/>
<sequence>MIDIIPPNLLALLIGPFIYFFYRKSLNYLALFTALLTFFIITQLDPGIYGGFKILDYEFLIKVDKLSLFFAYVFSLIGFIGLLYALHVEDRLQISAGLLYMACAVGVAFAYDWLSYYLFWEGLAVFAVLLVISARTREAYFSSIRYILVHAVSGLSLLLGILFLWYYQGITTVENLRSLSYSLPYFLILFAFVINAAVPPLNAWLPDAYPNSTIYGSVFLSAFTTKSAVYALVRVFPGEYILAIAGAIMAFYGVVYATLENNPRRLLSYHIISQVGFMVCGAGLGSTLALNGASAHAFAHIIYKGLLFMSAGAVIFATGLERIHLLGGFAKKNPWIALYFFVGALSISGVPLTSGFVSKGITIYASTLIHRPFEYILMELASIGTFFSIVLKMGYYIFFGKEGSYEIKPLPWNMHLAMIIASLLCILIGIFPGIYYQFLPYPIHYEPYTYQHTIGVISLFSCVALVFFAVRSYIAPKPKINLDTDWFYITLGKQIYRGLHRILEPIEYKYVGEFYKPLVDRFLVAIRNLLCAFNDGLLFSLNRSLPESIYIFSQKKARIFDGNLIKYIQIFVLAIIFFYLLGLISS</sequence>
<dbReference type="RefSeq" id="WP_068513958.1">
    <property type="nucleotide sequence ID" value="NZ_AP014945.1"/>
</dbReference>
<evidence type="ECO:0000256" key="3">
    <source>
        <dbReference type="ARBA" id="ARBA00022692"/>
    </source>
</evidence>
<dbReference type="Pfam" id="PF00361">
    <property type="entry name" value="Proton_antipo_M"/>
    <property type="match status" value="1"/>
</dbReference>
<evidence type="ECO:0000313" key="11">
    <source>
        <dbReference type="Proteomes" id="UP000068196"/>
    </source>
</evidence>
<evidence type="ECO:0000256" key="8">
    <source>
        <dbReference type="SAM" id="Phobius"/>
    </source>
</evidence>
<feature type="transmembrane region" description="Helical" evidence="8">
    <location>
        <begin position="564"/>
        <end position="584"/>
    </location>
</feature>
<dbReference type="GO" id="GO:0042773">
    <property type="term" value="P:ATP synthesis coupled electron transport"/>
    <property type="evidence" value="ECO:0007669"/>
    <property type="project" value="InterPro"/>
</dbReference>
<evidence type="ECO:0000313" key="10">
    <source>
        <dbReference type="EMBL" id="BAU23294.1"/>
    </source>
</evidence>
<name>A0A0U5AXD0_9BACT</name>
<feature type="transmembrane region" description="Helical" evidence="8">
    <location>
        <begin position="213"/>
        <end position="233"/>
    </location>
</feature>
<evidence type="ECO:0000256" key="2">
    <source>
        <dbReference type="ARBA" id="ARBA00022475"/>
    </source>
</evidence>
<feature type="transmembrane region" description="Helical" evidence="8">
    <location>
        <begin position="117"/>
        <end position="134"/>
    </location>
</feature>
<evidence type="ECO:0000256" key="1">
    <source>
        <dbReference type="ARBA" id="ARBA00004651"/>
    </source>
</evidence>
<dbReference type="EMBL" id="AP014945">
    <property type="protein sequence ID" value="BAU23294.1"/>
    <property type="molecule type" value="Genomic_DNA"/>
</dbReference>